<sequence>MAGVSLPNVKKEKSETEPDLDEIKNKDQQLFSLISEGYEILNIRVPSKLPTVDEEESTELKDNLSYLDQTPMIRSRNNHDWTQNPALQEEGEVLDPHEHSKQDSPQLSEDTEHRHALTQKESTVDIDYFEPFTMIDVAVPEEDDPEQKEEEEQPAAKPNVEEQKETATDSLSASEDSFDFVTDVDIAGEHLDEVFYGEGASADALQRSNEDEAEGRTGMRLESQRSVKEKGSVLFGGEDTILTPIFISSGPPKIIDQILLDEPTAMSFMYSDLYEDAVGERTRSDEEHSEAESVSSEKTYRRRYSDSEEDGYLETGEVYFEGRHSLGGGSTRVRGGSEGGSEGGKGDMVAE</sequence>
<evidence type="ECO:0000313" key="2">
    <source>
        <dbReference type="Proteomes" id="UP001057452"/>
    </source>
</evidence>
<reference evidence="1" key="1">
    <citation type="submission" date="2022-05" db="EMBL/GenBank/DDBJ databases">
        <title>Chromosome-level genome of Chaenocephalus aceratus.</title>
        <authorList>
            <person name="Park H."/>
        </authorList>
    </citation>
    <scope>NUCLEOTIDE SEQUENCE</scope>
    <source>
        <strain evidence="1">KU_202001</strain>
    </source>
</reference>
<comment type="caution">
    <text evidence="1">The sequence shown here is derived from an EMBL/GenBank/DDBJ whole genome shotgun (WGS) entry which is preliminary data.</text>
</comment>
<keyword evidence="2" id="KW-1185">Reference proteome</keyword>
<organism evidence="1 2">
    <name type="scientific">Chaenocephalus aceratus</name>
    <name type="common">Blackfin icefish</name>
    <name type="synonym">Chaenichthys aceratus</name>
    <dbReference type="NCBI Taxonomy" id="36190"/>
    <lineage>
        <taxon>Eukaryota</taxon>
        <taxon>Metazoa</taxon>
        <taxon>Chordata</taxon>
        <taxon>Craniata</taxon>
        <taxon>Vertebrata</taxon>
        <taxon>Euteleostomi</taxon>
        <taxon>Actinopterygii</taxon>
        <taxon>Neopterygii</taxon>
        <taxon>Teleostei</taxon>
        <taxon>Neoteleostei</taxon>
        <taxon>Acanthomorphata</taxon>
        <taxon>Eupercaria</taxon>
        <taxon>Perciformes</taxon>
        <taxon>Notothenioidei</taxon>
        <taxon>Channichthyidae</taxon>
        <taxon>Chaenocephalus</taxon>
    </lineage>
</organism>
<evidence type="ECO:0000313" key="1">
    <source>
        <dbReference type="EMBL" id="KAI4820531.1"/>
    </source>
</evidence>
<proteinExistence type="predicted"/>
<name>A0ACB9X209_CHAAC</name>
<gene>
    <name evidence="1" type="ORF">KUCAC02_028505</name>
</gene>
<dbReference type="EMBL" id="CM043793">
    <property type="protein sequence ID" value="KAI4820531.1"/>
    <property type="molecule type" value="Genomic_DNA"/>
</dbReference>
<accession>A0ACB9X209</accession>
<protein>
    <submittedName>
        <fullName evidence="1">Uncharacterized protein</fullName>
    </submittedName>
</protein>
<dbReference type="Proteomes" id="UP001057452">
    <property type="component" value="Chromosome 9"/>
</dbReference>